<accession>Q30QL5</accession>
<dbReference type="eggNOG" id="COG1309">
    <property type="taxonomic scope" value="Bacteria"/>
</dbReference>
<protein>
    <submittedName>
        <fullName evidence="5">Transcriptional regulator, TetR family</fullName>
    </submittedName>
</protein>
<dbReference type="GO" id="GO:0003677">
    <property type="term" value="F:DNA binding"/>
    <property type="evidence" value="ECO:0007669"/>
    <property type="project" value="UniProtKB-UniRule"/>
</dbReference>
<evidence type="ECO:0000256" key="2">
    <source>
        <dbReference type="PROSITE-ProRule" id="PRU00335"/>
    </source>
</evidence>
<feature type="DNA-binding region" description="H-T-H motif" evidence="2">
    <location>
        <begin position="29"/>
        <end position="48"/>
    </location>
</feature>
<dbReference type="EMBL" id="CP000153">
    <property type="protein sequence ID" value="ABB44716.1"/>
    <property type="molecule type" value="Genomic_DNA"/>
</dbReference>
<keyword evidence="3" id="KW-1133">Transmembrane helix</keyword>
<evidence type="ECO:0000256" key="1">
    <source>
        <dbReference type="ARBA" id="ARBA00023125"/>
    </source>
</evidence>
<dbReference type="PRINTS" id="PR00455">
    <property type="entry name" value="HTHTETR"/>
</dbReference>
<dbReference type="STRING" id="326298.Suden_1439"/>
<feature type="domain" description="HTH tetR-type" evidence="4">
    <location>
        <begin position="6"/>
        <end position="66"/>
    </location>
</feature>
<keyword evidence="3" id="KW-0472">Membrane</keyword>
<evidence type="ECO:0000256" key="3">
    <source>
        <dbReference type="SAM" id="Phobius"/>
    </source>
</evidence>
<dbReference type="PROSITE" id="PS50977">
    <property type="entry name" value="HTH_TETR_2"/>
    <property type="match status" value="1"/>
</dbReference>
<dbReference type="OrthoDB" id="9809994at2"/>
<dbReference type="Proteomes" id="UP000002714">
    <property type="component" value="Chromosome"/>
</dbReference>
<reference evidence="5 6" key="1">
    <citation type="journal article" date="2008" name="Appl. Environ. Microbiol.">
        <title>Genome of the epsilonproteobacterial chemolithoautotroph Sulfurimonas denitrificans.</title>
        <authorList>
            <person name="Sievert S.M."/>
            <person name="Scott K.M."/>
            <person name="Klotz M.G."/>
            <person name="Chain P.S.G."/>
            <person name="Hauser L.J."/>
            <person name="Hemp J."/>
            <person name="Huegler M."/>
            <person name="Land M."/>
            <person name="Lapidus A."/>
            <person name="Larimer F.W."/>
            <person name="Lucas S."/>
            <person name="Malfatti S.A."/>
            <person name="Meyer F."/>
            <person name="Paulsen I.T."/>
            <person name="Ren Q."/>
            <person name="Simon J."/>
            <person name="Bailey K."/>
            <person name="Diaz E."/>
            <person name="Fitzpatrick K.A."/>
            <person name="Glover B."/>
            <person name="Gwatney N."/>
            <person name="Korajkic A."/>
            <person name="Long A."/>
            <person name="Mobberley J.M."/>
            <person name="Pantry S.N."/>
            <person name="Pazder G."/>
            <person name="Peterson S."/>
            <person name="Quintanilla J.D."/>
            <person name="Sprinkle R."/>
            <person name="Stephens J."/>
            <person name="Thomas P."/>
            <person name="Vaughn R."/>
            <person name="Weber M.J."/>
            <person name="Wooten L.L."/>
        </authorList>
    </citation>
    <scope>NUCLEOTIDE SEQUENCE [LARGE SCALE GENOMIC DNA]</scope>
    <source>
        <strain evidence="6">ATCC 33889 / DSM 1251</strain>
    </source>
</reference>
<evidence type="ECO:0000259" key="4">
    <source>
        <dbReference type="PROSITE" id="PS50977"/>
    </source>
</evidence>
<feature type="transmembrane region" description="Helical" evidence="3">
    <location>
        <begin position="151"/>
        <end position="168"/>
    </location>
</feature>
<evidence type="ECO:0000313" key="6">
    <source>
        <dbReference type="Proteomes" id="UP000002714"/>
    </source>
</evidence>
<dbReference type="HOGENOM" id="CLU_069356_12_9_7"/>
<keyword evidence="3" id="KW-0812">Transmembrane</keyword>
<dbReference type="RefSeq" id="WP_011373068.1">
    <property type="nucleotide sequence ID" value="NC_007575.1"/>
</dbReference>
<dbReference type="SUPFAM" id="SSF46689">
    <property type="entry name" value="Homeodomain-like"/>
    <property type="match status" value="1"/>
</dbReference>
<dbReference type="InterPro" id="IPR001647">
    <property type="entry name" value="HTH_TetR"/>
</dbReference>
<proteinExistence type="predicted"/>
<sequence>MLKKKENKKELIMQAALELFASKGFYTTTIPDIAASLKMSVGNMYNYFKSKDILAREIIKYISVYLGQQLREINEQDISTKEKTRKIIEIYFKTASLKPEMIDYFLRIYLSNREVFKDSCEGMLCVNEFVTEIMIYFEEGVKCGDLREQDFFSAFGLFMGYLGGMVFLNGENILPKDLNEYVDDISFNIYKALCSE</sequence>
<dbReference type="Pfam" id="PF00440">
    <property type="entry name" value="TetR_N"/>
    <property type="match status" value="1"/>
</dbReference>
<name>Q30QL5_SULDN</name>
<keyword evidence="1 2" id="KW-0238">DNA-binding</keyword>
<dbReference type="AlphaFoldDB" id="Q30QL5"/>
<keyword evidence="6" id="KW-1185">Reference proteome</keyword>
<dbReference type="KEGG" id="tdn:Suden_1439"/>
<dbReference type="PANTHER" id="PTHR43479">
    <property type="entry name" value="ACREF/ENVCD OPERON REPRESSOR-RELATED"/>
    <property type="match status" value="1"/>
</dbReference>
<organism evidence="5 6">
    <name type="scientific">Sulfurimonas denitrificans (strain ATCC 33889 / DSM 1251)</name>
    <name type="common">Thiomicrospira denitrificans (strain ATCC 33889 / DSM 1251)</name>
    <dbReference type="NCBI Taxonomy" id="326298"/>
    <lineage>
        <taxon>Bacteria</taxon>
        <taxon>Pseudomonadati</taxon>
        <taxon>Campylobacterota</taxon>
        <taxon>Epsilonproteobacteria</taxon>
        <taxon>Campylobacterales</taxon>
        <taxon>Sulfurimonadaceae</taxon>
        <taxon>Sulfurimonas</taxon>
    </lineage>
</organism>
<evidence type="ECO:0000313" key="5">
    <source>
        <dbReference type="EMBL" id="ABB44716.1"/>
    </source>
</evidence>
<dbReference type="Gene3D" id="1.10.357.10">
    <property type="entry name" value="Tetracycline Repressor, domain 2"/>
    <property type="match status" value="1"/>
</dbReference>
<dbReference type="InterPro" id="IPR009057">
    <property type="entry name" value="Homeodomain-like_sf"/>
</dbReference>
<dbReference type="PANTHER" id="PTHR43479:SF11">
    <property type="entry name" value="ACREF_ENVCD OPERON REPRESSOR-RELATED"/>
    <property type="match status" value="1"/>
</dbReference>
<dbReference type="InterPro" id="IPR050624">
    <property type="entry name" value="HTH-type_Tx_Regulator"/>
</dbReference>
<gene>
    <name evidence="5" type="ordered locus">Suden_1439</name>
</gene>